<gene>
    <name evidence="1" type="ORF">OSB1V03_LOCUS6306</name>
</gene>
<dbReference type="EMBL" id="OC857969">
    <property type="protein sequence ID" value="CAD7625873.1"/>
    <property type="molecule type" value="Genomic_DNA"/>
</dbReference>
<organism evidence="1">
    <name type="scientific">Medioppia subpectinata</name>
    <dbReference type="NCBI Taxonomy" id="1979941"/>
    <lineage>
        <taxon>Eukaryota</taxon>
        <taxon>Metazoa</taxon>
        <taxon>Ecdysozoa</taxon>
        <taxon>Arthropoda</taxon>
        <taxon>Chelicerata</taxon>
        <taxon>Arachnida</taxon>
        <taxon>Acari</taxon>
        <taxon>Acariformes</taxon>
        <taxon>Sarcoptiformes</taxon>
        <taxon>Oribatida</taxon>
        <taxon>Brachypylina</taxon>
        <taxon>Oppioidea</taxon>
        <taxon>Oppiidae</taxon>
        <taxon>Medioppia</taxon>
    </lineage>
</organism>
<reference evidence="1" key="1">
    <citation type="submission" date="2020-11" db="EMBL/GenBank/DDBJ databases">
        <authorList>
            <person name="Tran Van P."/>
        </authorList>
    </citation>
    <scope>NUCLEOTIDE SEQUENCE</scope>
</reference>
<dbReference type="Proteomes" id="UP000759131">
    <property type="component" value="Unassembled WGS sequence"/>
</dbReference>
<evidence type="ECO:0000313" key="1">
    <source>
        <dbReference type="EMBL" id="CAD7625873.1"/>
    </source>
</evidence>
<dbReference type="AlphaFoldDB" id="A0A7R9KPT8"/>
<keyword evidence="2" id="KW-1185">Reference proteome</keyword>
<protein>
    <submittedName>
        <fullName evidence="1">Uncharacterized protein</fullName>
    </submittedName>
</protein>
<sequence>MLKLETKHKEYYGKIEEIVTNCTNGLIANRPSCMEILECRSNWAPVYESVRVDIGMMGIDSSVNYDHDKNFVEYFLAVKRNANDCAEKSANDAKNKMELELDFSVSTN</sequence>
<name>A0A7R9KPT8_9ACAR</name>
<accession>A0A7R9KPT8</accession>
<proteinExistence type="predicted"/>
<dbReference type="EMBL" id="CAJPIZ010003394">
    <property type="protein sequence ID" value="CAG2106303.1"/>
    <property type="molecule type" value="Genomic_DNA"/>
</dbReference>
<evidence type="ECO:0000313" key="2">
    <source>
        <dbReference type="Proteomes" id="UP000759131"/>
    </source>
</evidence>